<dbReference type="Proteomes" id="UP000285820">
    <property type="component" value="Unassembled WGS sequence"/>
</dbReference>
<evidence type="ECO:0000259" key="3">
    <source>
        <dbReference type="Pfam" id="PF08666"/>
    </source>
</evidence>
<proteinExistence type="predicted"/>
<dbReference type="Pfam" id="PF08666">
    <property type="entry name" value="SAF"/>
    <property type="match status" value="1"/>
</dbReference>
<sequence length="332" mass="37510">MSSVHGANSLFQESVSYRKRTVPFFTGTALGGIHILHNRKKTILITFFISICIAGIPLSILLLIQRYNCRVLKQTVSAYEAEQNAYVDTNVYLLSKALPAGEALTKDDLTSCTVKLPRSQSILYASDSKNLIGQYAKTALKKGQLLTADFFYSDERLTERNRYLELSDIRLPESVHTNNLIDIRISFPTGEDYIVLNQQRVLSLLNEDEGTSVCGIALNLSEEDLLRLSSARVDENLFEGTYLYAVIYQADFENAAVTTYPVNPQVFTLMQWDPNIVSLFTVKKEQEKRSVLENHLQLFTQKEMGNSIEAELESLPDSQEELPEQDNNISQM</sequence>
<organism evidence="5 6">
    <name type="scientific">Roseburia inulinivorans</name>
    <dbReference type="NCBI Taxonomy" id="360807"/>
    <lineage>
        <taxon>Bacteria</taxon>
        <taxon>Bacillati</taxon>
        <taxon>Bacillota</taxon>
        <taxon>Clostridia</taxon>
        <taxon>Lachnospirales</taxon>
        <taxon>Lachnospiraceae</taxon>
        <taxon>Roseburia</taxon>
    </lineage>
</organism>
<feature type="domain" description="SAF" evidence="3">
    <location>
        <begin position="90"/>
        <end position="149"/>
    </location>
</feature>
<feature type="transmembrane region" description="Helical" evidence="2">
    <location>
        <begin position="43"/>
        <end position="64"/>
    </location>
</feature>
<comment type="caution">
    <text evidence="5">The sequence shown here is derived from an EMBL/GenBank/DDBJ whole genome shotgun (WGS) entry which is preliminary data.</text>
</comment>
<keyword evidence="2" id="KW-1133">Transmembrane helix</keyword>
<evidence type="ECO:0000313" key="4">
    <source>
        <dbReference type="EMBL" id="RGR66145.1"/>
    </source>
</evidence>
<evidence type="ECO:0000313" key="7">
    <source>
        <dbReference type="Proteomes" id="UP000285820"/>
    </source>
</evidence>
<protein>
    <recommendedName>
        <fullName evidence="3">SAF domain-containing protein</fullName>
    </recommendedName>
</protein>
<evidence type="ECO:0000256" key="2">
    <source>
        <dbReference type="SAM" id="Phobius"/>
    </source>
</evidence>
<evidence type="ECO:0000313" key="6">
    <source>
        <dbReference type="Proteomes" id="UP000266391"/>
    </source>
</evidence>
<dbReference type="EMBL" id="QRUN01000026">
    <property type="protein sequence ID" value="RGR66145.1"/>
    <property type="molecule type" value="Genomic_DNA"/>
</dbReference>
<gene>
    <name evidence="5" type="ORF">DW813_00040</name>
    <name evidence="4" type="ORF">DWY29_13775</name>
</gene>
<accession>A0A396AH97</accession>
<dbReference type="EMBL" id="QSIQ01000001">
    <property type="protein sequence ID" value="RHD06313.1"/>
    <property type="molecule type" value="Genomic_DNA"/>
</dbReference>
<keyword evidence="2" id="KW-0812">Transmembrane</keyword>
<dbReference type="CDD" id="cd11614">
    <property type="entry name" value="SAF_CpaB_FlgA_like"/>
    <property type="match status" value="1"/>
</dbReference>
<keyword evidence="2" id="KW-0472">Membrane</keyword>
<evidence type="ECO:0000313" key="5">
    <source>
        <dbReference type="EMBL" id="RHD06313.1"/>
    </source>
</evidence>
<feature type="compositionally biased region" description="Acidic residues" evidence="1">
    <location>
        <begin position="311"/>
        <end position="324"/>
    </location>
</feature>
<dbReference type="AlphaFoldDB" id="A0A396AH97"/>
<name>A0A396AH97_9FIRM</name>
<dbReference type="Gene3D" id="3.90.1210.10">
    <property type="entry name" value="Antifreeze-like/N-acetylneuraminic acid synthase C-terminal domain"/>
    <property type="match status" value="1"/>
</dbReference>
<dbReference type="Proteomes" id="UP000266391">
    <property type="component" value="Unassembled WGS sequence"/>
</dbReference>
<evidence type="ECO:0000256" key="1">
    <source>
        <dbReference type="SAM" id="MobiDB-lite"/>
    </source>
</evidence>
<dbReference type="InterPro" id="IPR013974">
    <property type="entry name" value="SAF"/>
</dbReference>
<reference evidence="6 7" key="1">
    <citation type="submission" date="2018-08" db="EMBL/GenBank/DDBJ databases">
        <title>A genome reference for cultivated species of the human gut microbiota.</title>
        <authorList>
            <person name="Zou Y."/>
            <person name="Xue W."/>
            <person name="Luo G."/>
        </authorList>
    </citation>
    <scope>NUCLEOTIDE SEQUENCE [LARGE SCALE GENOMIC DNA]</scope>
    <source>
        <strain evidence="4 7">AF24-4</strain>
        <strain evidence="5 6">AM32-8LB</strain>
    </source>
</reference>
<feature type="region of interest" description="Disordered" evidence="1">
    <location>
        <begin position="311"/>
        <end position="332"/>
    </location>
</feature>